<evidence type="ECO:0000313" key="1">
    <source>
        <dbReference type="EMBL" id="VDD16858.1"/>
    </source>
</evidence>
<dbReference type="AlphaFoldDB" id="A0A3P6CT74"/>
<organism evidence="1">
    <name type="scientific">Brassica campestris</name>
    <name type="common">Field mustard</name>
    <dbReference type="NCBI Taxonomy" id="3711"/>
    <lineage>
        <taxon>Eukaryota</taxon>
        <taxon>Viridiplantae</taxon>
        <taxon>Streptophyta</taxon>
        <taxon>Embryophyta</taxon>
        <taxon>Tracheophyta</taxon>
        <taxon>Spermatophyta</taxon>
        <taxon>Magnoliopsida</taxon>
        <taxon>eudicotyledons</taxon>
        <taxon>Gunneridae</taxon>
        <taxon>Pentapetalae</taxon>
        <taxon>rosids</taxon>
        <taxon>malvids</taxon>
        <taxon>Brassicales</taxon>
        <taxon>Brassicaceae</taxon>
        <taxon>Brassiceae</taxon>
        <taxon>Brassica</taxon>
    </lineage>
</organism>
<gene>
    <name evidence="1" type="ORF">BRAA10T42571Z</name>
</gene>
<name>A0A3P6CT74_BRACM</name>
<reference evidence="1" key="1">
    <citation type="submission" date="2018-11" db="EMBL/GenBank/DDBJ databases">
        <authorList>
            <consortium name="Genoscope - CEA"/>
            <person name="William W."/>
        </authorList>
    </citation>
    <scope>NUCLEOTIDE SEQUENCE</scope>
</reference>
<sequence>MKNRFNASVPYIHQWLRIQEKESMEGINQRRNTTEILTFSVDFLYIA</sequence>
<protein>
    <submittedName>
        <fullName evidence="1">Uncharacterized protein</fullName>
    </submittedName>
</protein>
<accession>A0A3P6CT74</accession>
<proteinExistence type="predicted"/>
<dbReference type="EMBL" id="LR031577">
    <property type="protein sequence ID" value="VDD16858.1"/>
    <property type="molecule type" value="Genomic_DNA"/>
</dbReference>